<dbReference type="RefSeq" id="XP_056522735.1">
    <property type="nucleotide sequence ID" value="XM_056665785.1"/>
</dbReference>
<dbReference type="OrthoDB" id="4349822at2759"/>
<dbReference type="GeneID" id="81404955"/>
<name>A0A9W9H1M9_9EURO</name>
<evidence type="ECO:0000259" key="1">
    <source>
        <dbReference type="Pfam" id="PF01498"/>
    </source>
</evidence>
<organism evidence="2 3">
    <name type="scientific">Penicillium bovifimosum</name>
    <dbReference type="NCBI Taxonomy" id="126998"/>
    <lineage>
        <taxon>Eukaryota</taxon>
        <taxon>Fungi</taxon>
        <taxon>Dikarya</taxon>
        <taxon>Ascomycota</taxon>
        <taxon>Pezizomycotina</taxon>
        <taxon>Eurotiomycetes</taxon>
        <taxon>Eurotiomycetidae</taxon>
        <taxon>Eurotiales</taxon>
        <taxon>Aspergillaceae</taxon>
        <taxon>Penicillium</taxon>
    </lineage>
</organism>
<proteinExistence type="predicted"/>
<gene>
    <name evidence="2" type="ORF">N7515_005041</name>
</gene>
<dbReference type="GO" id="GO:0003677">
    <property type="term" value="F:DNA binding"/>
    <property type="evidence" value="ECO:0007669"/>
    <property type="project" value="InterPro"/>
</dbReference>
<protein>
    <recommendedName>
        <fullName evidence="1">Transposase Tc1-like domain-containing protein</fullName>
    </recommendedName>
</protein>
<accession>A0A9W9H1M9</accession>
<keyword evidence="3" id="KW-1185">Reference proteome</keyword>
<dbReference type="GO" id="GO:0015074">
    <property type="term" value="P:DNA integration"/>
    <property type="evidence" value="ECO:0007669"/>
    <property type="project" value="InterPro"/>
</dbReference>
<sequence length="186" mass="21644">MTPEPPEVPYNYVLDFPSDRLLSPSRHSTADQRKQVHLLHRLGYSVKAISNEVYLTYKCVWYIINQTTATLPSPPTRRAFRNLDFEMIRSYIETSSETRQMPFKKVIRNLELGCSDSTLRRFLKSHGYRRYRAKKKPKLVDRIQPTTQRRKAWMFWGSFSGGSRGPSNPKLLLGVSPVVGWCVILH</sequence>
<dbReference type="AlphaFoldDB" id="A0A9W9H1M9"/>
<feature type="domain" description="Transposase Tc1-like" evidence="1">
    <location>
        <begin position="93"/>
        <end position="140"/>
    </location>
</feature>
<comment type="caution">
    <text evidence="2">The sequence shown here is derived from an EMBL/GenBank/DDBJ whole genome shotgun (WGS) entry which is preliminary data.</text>
</comment>
<dbReference type="EMBL" id="JAPQKL010000004">
    <property type="protein sequence ID" value="KAJ5135763.1"/>
    <property type="molecule type" value="Genomic_DNA"/>
</dbReference>
<dbReference type="Pfam" id="PF01498">
    <property type="entry name" value="HTH_Tnp_Tc3_2"/>
    <property type="match status" value="1"/>
</dbReference>
<reference evidence="2" key="1">
    <citation type="submission" date="2022-11" db="EMBL/GenBank/DDBJ databases">
        <authorList>
            <person name="Petersen C."/>
        </authorList>
    </citation>
    <scope>NUCLEOTIDE SEQUENCE</scope>
    <source>
        <strain evidence="2">IBT 22155</strain>
    </source>
</reference>
<dbReference type="Proteomes" id="UP001149079">
    <property type="component" value="Unassembled WGS sequence"/>
</dbReference>
<dbReference type="GO" id="GO:0006313">
    <property type="term" value="P:DNA transposition"/>
    <property type="evidence" value="ECO:0007669"/>
    <property type="project" value="InterPro"/>
</dbReference>
<evidence type="ECO:0000313" key="3">
    <source>
        <dbReference type="Proteomes" id="UP001149079"/>
    </source>
</evidence>
<dbReference type="InterPro" id="IPR002492">
    <property type="entry name" value="Transposase_Tc1-like"/>
</dbReference>
<reference evidence="2" key="2">
    <citation type="journal article" date="2023" name="IMA Fungus">
        <title>Comparative genomic study of the Penicillium genus elucidates a diverse pangenome and 15 lateral gene transfer events.</title>
        <authorList>
            <person name="Petersen C."/>
            <person name="Sorensen T."/>
            <person name="Nielsen M.R."/>
            <person name="Sondergaard T.E."/>
            <person name="Sorensen J.L."/>
            <person name="Fitzpatrick D.A."/>
            <person name="Frisvad J.C."/>
            <person name="Nielsen K.L."/>
        </authorList>
    </citation>
    <scope>NUCLEOTIDE SEQUENCE</scope>
    <source>
        <strain evidence="2">IBT 22155</strain>
    </source>
</reference>
<evidence type="ECO:0000313" key="2">
    <source>
        <dbReference type="EMBL" id="KAJ5135763.1"/>
    </source>
</evidence>